<keyword evidence="2" id="KW-1185">Reference proteome</keyword>
<name>A0ABW3EII1_9ACTN</name>
<gene>
    <name evidence="1" type="ORF">ACFQ11_02190</name>
</gene>
<organism evidence="1 2">
    <name type="scientific">Actinomadura sediminis</name>
    <dbReference type="NCBI Taxonomy" id="1038904"/>
    <lineage>
        <taxon>Bacteria</taxon>
        <taxon>Bacillati</taxon>
        <taxon>Actinomycetota</taxon>
        <taxon>Actinomycetes</taxon>
        <taxon>Streptosporangiales</taxon>
        <taxon>Thermomonosporaceae</taxon>
        <taxon>Actinomadura</taxon>
    </lineage>
</organism>
<evidence type="ECO:0000313" key="1">
    <source>
        <dbReference type="EMBL" id="MFD0899192.1"/>
    </source>
</evidence>
<sequence length="73" mass="7439">MTKQIATGYGMTSAAVLERRIAALEGQVTVLAQAVAALAAGLEGRPLDGPRDTEAARAARLAHDLLIAARLGG</sequence>
<dbReference type="Proteomes" id="UP001596972">
    <property type="component" value="Unassembled WGS sequence"/>
</dbReference>
<dbReference type="EMBL" id="JBHTJA010000002">
    <property type="protein sequence ID" value="MFD0899192.1"/>
    <property type="molecule type" value="Genomic_DNA"/>
</dbReference>
<dbReference type="RefSeq" id="WP_378296013.1">
    <property type="nucleotide sequence ID" value="NZ_JBHTJA010000002.1"/>
</dbReference>
<comment type="caution">
    <text evidence="1">The sequence shown here is derived from an EMBL/GenBank/DDBJ whole genome shotgun (WGS) entry which is preliminary data.</text>
</comment>
<protein>
    <submittedName>
        <fullName evidence="1">Uncharacterized protein</fullName>
    </submittedName>
</protein>
<reference evidence="2" key="1">
    <citation type="journal article" date="2019" name="Int. J. Syst. Evol. Microbiol.">
        <title>The Global Catalogue of Microorganisms (GCM) 10K type strain sequencing project: providing services to taxonomists for standard genome sequencing and annotation.</title>
        <authorList>
            <consortium name="The Broad Institute Genomics Platform"/>
            <consortium name="The Broad Institute Genome Sequencing Center for Infectious Disease"/>
            <person name="Wu L."/>
            <person name="Ma J."/>
        </authorList>
    </citation>
    <scope>NUCLEOTIDE SEQUENCE [LARGE SCALE GENOMIC DNA]</scope>
    <source>
        <strain evidence="2">JCM 31202</strain>
    </source>
</reference>
<accession>A0ABW3EII1</accession>
<proteinExistence type="predicted"/>
<evidence type="ECO:0000313" key="2">
    <source>
        <dbReference type="Proteomes" id="UP001596972"/>
    </source>
</evidence>